<evidence type="ECO:0000313" key="2">
    <source>
        <dbReference type="Proteomes" id="UP000387223"/>
    </source>
</evidence>
<name>A0A5M3Q5K3_9GAMM</name>
<dbReference type="EMBL" id="BGZI01000045">
    <property type="protein sequence ID" value="GBO90492.1"/>
    <property type="molecule type" value="Genomic_DNA"/>
</dbReference>
<sequence>MTKEVEVLEYVLPGFKPVNDWRAPSHHVYKHFLKLPRPERVEAVRRFNQMSAFDAMTDSFEILPGRLLVCVYREQTHLSESESHDMGINIKAGASDQAIRTALVGAYQAARTRAYGQLEDLVPEWFLTGQRVFHGGERIADLDEALYNSPINSHGSAYAKKPDNYPALAGLAYRYLGEANEMSLIASLLDAVRYRDMPKVGVDSQHPERFFNEAFNDRMKALDGGPLTLRGFDYGWNGFVGELLQTR</sequence>
<protein>
    <submittedName>
        <fullName evidence="1">Uncharacterized protein</fullName>
    </submittedName>
</protein>
<proteinExistence type="predicted"/>
<reference evidence="1 2" key="1">
    <citation type="journal article" date="2019" name="J. Gen. Appl. Microbiol.">
        <title>Aerobic degradation of cis-dichloroethene by the marine bacterium Marinobacter salsuginis strain 5N-3.</title>
        <authorList>
            <person name="Inoue Y."/>
            <person name="Fukunaga Y."/>
            <person name="Katsumata H."/>
            <person name="Ohji S."/>
            <person name="Hosoyama A."/>
            <person name="Mori K."/>
            <person name="Ando K."/>
        </authorList>
    </citation>
    <scope>NUCLEOTIDE SEQUENCE [LARGE SCALE GENOMIC DNA]</scope>
    <source>
        <strain evidence="1 2">NBRC 109114</strain>
    </source>
</reference>
<accession>A0A5M3Q5K3</accession>
<dbReference type="AlphaFoldDB" id="A0A5M3Q5K3"/>
<organism evidence="1 2">
    <name type="scientific">Marinobacter salsuginis</name>
    <dbReference type="NCBI Taxonomy" id="418719"/>
    <lineage>
        <taxon>Bacteria</taxon>
        <taxon>Pseudomonadati</taxon>
        <taxon>Pseudomonadota</taxon>
        <taxon>Gammaproteobacteria</taxon>
        <taxon>Pseudomonadales</taxon>
        <taxon>Marinobacteraceae</taxon>
        <taxon>Marinobacter</taxon>
    </lineage>
</organism>
<dbReference type="Proteomes" id="UP000387223">
    <property type="component" value="Unassembled WGS sequence"/>
</dbReference>
<evidence type="ECO:0000313" key="1">
    <source>
        <dbReference type="EMBL" id="GBO90492.1"/>
    </source>
</evidence>
<gene>
    <name evidence="1" type="ORF">MSSD14B_41600</name>
</gene>
<comment type="caution">
    <text evidence="1">The sequence shown here is derived from an EMBL/GenBank/DDBJ whole genome shotgun (WGS) entry which is preliminary data.</text>
</comment>